<dbReference type="AlphaFoldDB" id="A0A382WNV2"/>
<sequence length="50" mass="5882">MYINENLTNKYKSNSSIFYKGDKMQRKGLVIGIRPACIDEYKKTHSDVWP</sequence>
<protein>
    <submittedName>
        <fullName evidence="1">Uncharacterized protein</fullName>
    </submittedName>
</protein>
<gene>
    <name evidence="1" type="ORF">METZ01_LOCUS413124</name>
</gene>
<dbReference type="InterPro" id="IPR011008">
    <property type="entry name" value="Dimeric_a/b-barrel"/>
</dbReference>
<dbReference type="SUPFAM" id="SSF54909">
    <property type="entry name" value="Dimeric alpha+beta barrel"/>
    <property type="match status" value="1"/>
</dbReference>
<reference evidence="1" key="1">
    <citation type="submission" date="2018-05" db="EMBL/GenBank/DDBJ databases">
        <authorList>
            <person name="Lanie J.A."/>
            <person name="Ng W.-L."/>
            <person name="Kazmierczak K.M."/>
            <person name="Andrzejewski T.M."/>
            <person name="Davidsen T.M."/>
            <person name="Wayne K.J."/>
            <person name="Tettelin H."/>
            <person name="Glass J.I."/>
            <person name="Rusch D."/>
            <person name="Podicherti R."/>
            <person name="Tsui H.-C.T."/>
            <person name="Winkler M.E."/>
        </authorList>
    </citation>
    <scope>NUCLEOTIDE SEQUENCE</scope>
</reference>
<organism evidence="1">
    <name type="scientific">marine metagenome</name>
    <dbReference type="NCBI Taxonomy" id="408172"/>
    <lineage>
        <taxon>unclassified sequences</taxon>
        <taxon>metagenomes</taxon>
        <taxon>ecological metagenomes</taxon>
    </lineage>
</organism>
<proteinExistence type="predicted"/>
<dbReference type="EMBL" id="UINC01161215">
    <property type="protein sequence ID" value="SVD60270.1"/>
    <property type="molecule type" value="Genomic_DNA"/>
</dbReference>
<accession>A0A382WNV2</accession>
<feature type="non-terminal residue" evidence="1">
    <location>
        <position position="50"/>
    </location>
</feature>
<name>A0A382WNV2_9ZZZZ</name>
<dbReference type="Gene3D" id="3.30.70.100">
    <property type="match status" value="1"/>
</dbReference>
<evidence type="ECO:0000313" key="1">
    <source>
        <dbReference type="EMBL" id="SVD60270.1"/>
    </source>
</evidence>